<keyword evidence="1" id="KW-0732">Signal</keyword>
<accession>A0A941CX93</accession>
<sequence>MTRLLLTAAALASLAGAAQAQTSLTSAVFSAPRVSIAPEVAQAHALRQAGIAKTSVDHSFARTATASLGFLCGLQPRADEAIGSAHGFDSQGRFLGAKLSFAFR</sequence>
<evidence type="ECO:0000313" key="2">
    <source>
        <dbReference type="EMBL" id="MBR7618351.1"/>
    </source>
</evidence>
<dbReference type="AlphaFoldDB" id="A0A941CX93"/>
<evidence type="ECO:0000313" key="3">
    <source>
        <dbReference type="Proteomes" id="UP000622580"/>
    </source>
</evidence>
<gene>
    <name evidence="2" type="ORF">JKL49_03025</name>
</gene>
<proteinExistence type="predicted"/>
<dbReference type="RefSeq" id="WP_215338235.1">
    <property type="nucleotide sequence ID" value="NZ_JAGSGD010000001.1"/>
</dbReference>
<evidence type="ECO:0000256" key="1">
    <source>
        <dbReference type="SAM" id="SignalP"/>
    </source>
</evidence>
<feature type="signal peptide" evidence="1">
    <location>
        <begin position="1"/>
        <end position="20"/>
    </location>
</feature>
<dbReference type="EMBL" id="JAGSGD010000001">
    <property type="protein sequence ID" value="MBR7618351.1"/>
    <property type="molecule type" value="Genomic_DNA"/>
</dbReference>
<feature type="chain" id="PRO_5037705260" evidence="1">
    <location>
        <begin position="21"/>
        <end position="104"/>
    </location>
</feature>
<comment type="caution">
    <text evidence="2">The sequence shown here is derived from an EMBL/GenBank/DDBJ whole genome shotgun (WGS) entry which is preliminary data.</text>
</comment>
<dbReference type="Proteomes" id="UP000622580">
    <property type="component" value="Unassembled WGS sequence"/>
</dbReference>
<name>A0A941CX93_9CAUL</name>
<protein>
    <submittedName>
        <fullName evidence="2">Uncharacterized protein</fullName>
    </submittedName>
</protein>
<organism evidence="2 3">
    <name type="scientific">Phenylobacterium glaciei</name>
    <dbReference type="NCBI Taxonomy" id="2803784"/>
    <lineage>
        <taxon>Bacteria</taxon>
        <taxon>Pseudomonadati</taxon>
        <taxon>Pseudomonadota</taxon>
        <taxon>Alphaproteobacteria</taxon>
        <taxon>Caulobacterales</taxon>
        <taxon>Caulobacteraceae</taxon>
        <taxon>Phenylobacterium</taxon>
    </lineage>
</organism>
<keyword evidence="3" id="KW-1185">Reference proteome</keyword>
<reference evidence="2" key="1">
    <citation type="submission" date="2021-04" db="EMBL/GenBank/DDBJ databases">
        <title>Draft genome assembly of strain Phenylobacterium sp. 20VBR1 using MiniION and Illumina platforms.</title>
        <authorList>
            <person name="Thomas F.A."/>
            <person name="Krishnan K.P."/>
            <person name="Sinha R.K."/>
        </authorList>
    </citation>
    <scope>NUCLEOTIDE SEQUENCE</scope>
    <source>
        <strain evidence="2">20VBR1</strain>
    </source>
</reference>